<dbReference type="RefSeq" id="WP_111344754.1">
    <property type="nucleotide sequence ID" value="NZ_QLII01000001.1"/>
</dbReference>
<reference evidence="1 2" key="1">
    <citation type="submission" date="2018-06" db="EMBL/GenBank/DDBJ databases">
        <title>Spirosoma sp. HMF3257 Genome sequencing and assembly.</title>
        <authorList>
            <person name="Kang H."/>
            <person name="Cha I."/>
            <person name="Kim H."/>
            <person name="Kang J."/>
            <person name="Joh K."/>
        </authorList>
    </citation>
    <scope>NUCLEOTIDE SEQUENCE [LARGE SCALE GENOMIC DNA]</scope>
    <source>
        <strain evidence="1 2">HMF3257</strain>
    </source>
</reference>
<name>A0A327NMC3_9BACT</name>
<organism evidence="1 2">
    <name type="scientific">Spirosoma telluris</name>
    <dbReference type="NCBI Taxonomy" id="2183553"/>
    <lineage>
        <taxon>Bacteria</taxon>
        <taxon>Pseudomonadati</taxon>
        <taxon>Bacteroidota</taxon>
        <taxon>Cytophagia</taxon>
        <taxon>Cytophagales</taxon>
        <taxon>Cytophagaceae</taxon>
        <taxon>Spirosoma</taxon>
    </lineage>
</organism>
<evidence type="ECO:0000313" key="1">
    <source>
        <dbReference type="EMBL" id="RAI75875.1"/>
    </source>
</evidence>
<protein>
    <submittedName>
        <fullName evidence="1">Uncharacterized protein</fullName>
    </submittedName>
</protein>
<dbReference type="EMBL" id="QLII01000001">
    <property type="protein sequence ID" value="RAI75875.1"/>
    <property type="molecule type" value="Genomic_DNA"/>
</dbReference>
<evidence type="ECO:0000313" key="2">
    <source>
        <dbReference type="Proteomes" id="UP000249016"/>
    </source>
</evidence>
<comment type="caution">
    <text evidence="1">The sequence shown here is derived from an EMBL/GenBank/DDBJ whole genome shotgun (WGS) entry which is preliminary data.</text>
</comment>
<proteinExistence type="predicted"/>
<dbReference type="OrthoDB" id="1521695at2"/>
<sequence length="541" mass="61411">MNTDTGKREPRSQSKTTTFTLGKQPDYIPVEQVTRTWPIEGQRYFLKKHAPTGFLRMEYKKLACLSEPGMQYTVNFKGSDNSLLSVPMTYDGVNLLTFAIPAGLKNKQKYTLEISRQAKSASSASNKPLSSSKYVTLDQSPKLQLYRTSLNLSTVQSMAAVNQANQSKKLFSLSFATSQYNTFAEKINALNLQATDYLGDQTIQLKPSTGSYERFDKAELFDDLKVYDKFTVKKPLMAFETPIIGTPYQDSPYEKEIRTQIYNKMRRLTEDGTGSYGDHYVSPDFKTQTLTQYTSSRVYDREQYIGNIVAIDGQPRRVLFYNGPDKNVYNPASSSIKFDFVRDKLAGQDLGALIGIFEALVGLNYNDVLLAKKYSADKNLSDQAYLSKYIHDPNAETVLVYNKYIYNDWSKTTYENKDYKQLDKALYNVDGLAYDGNMITAASPSMKLGILDFTGKFYRKEQYWKFTEDNYYNSTSYFDYDSRPQRTKASPFTAVFTYGANYDELVPTTSLNKVFTIGSINDSSTPIVLPVVPGSFYLPGF</sequence>
<keyword evidence="2" id="KW-1185">Reference proteome</keyword>
<accession>A0A327NMC3</accession>
<dbReference type="Proteomes" id="UP000249016">
    <property type="component" value="Unassembled WGS sequence"/>
</dbReference>
<dbReference type="AlphaFoldDB" id="A0A327NMC3"/>
<gene>
    <name evidence="1" type="ORF">HMF3257_20000</name>
</gene>